<evidence type="ECO:0000313" key="4">
    <source>
        <dbReference type="Proteomes" id="UP000292884"/>
    </source>
</evidence>
<accession>A0A4R0MPC8</accession>
<evidence type="ECO:0000313" key="3">
    <source>
        <dbReference type="EMBL" id="TCC88675.1"/>
    </source>
</evidence>
<dbReference type="CDD" id="cd00063">
    <property type="entry name" value="FN3"/>
    <property type="match status" value="1"/>
</dbReference>
<dbReference type="PROSITE" id="PS50853">
    <property type="entry name" value="FN3"/>
    <property type="match status" value="1"/>
</dbReference>
<dbReference type="SMART" id="SM00060">
    <property type="entry name" value="FN3"/>
    <property type="match status" value="3"/>
</dbReference>
<dbReference type="SUPFAM" id="SSF49265">
    <property type="entry name" value="Fibronectin type III"/>
    <property type="match status" value="2"/>
</dbReference>
<dbReference type="EMBL" id="SJSK01000005">
    <property type="protein sequence ID" value="TCC88675.1"/>
    <property type="molecule type" value="Genomic_DNA"/>
</dbReference>
<reference evidence="3 4" key="1">
    <citation type="submission" date="2019-02" db="EMBL/GenBank/DDBJ databases">
        <title>Pedobacter sp. RP-1-13 sp. nov., isolated from Arctic soil.</title>
        <authorList>
            <person name="Dahal R.H."/>
        </authorList>
    </citation>
    <scope>NUCLEOTIDE SEQUENCE [LARGE SCALE GENOMIC DNA]</scope>
    <source>
        <strain evidence="3 4">RP-1-13</strain>
    </source>
</reference>
<protein>
    <recommendedName>
        <fullName evidence="2">Fibronectin type-III domain-containing protein</fullName>
    </recommendedName>
</protein>
<evidence type="ECO:0000259" key="2">
    <source>
        <dbReference type="PROSITE" id="PS50853"/>
    </source>
</evidence>
<dbReference type="RefSeq" id="WP_131554729.1">
    <property type="nucleotide sequence ID" value="NZ_SJSK01000005.1"/>
</dbReference>
<proteinExistence type="predicted"/>
<gene>
    <name evidence="3" type="ORF">EZ428_18735</name>
</gene>
<feature type="domain" description="Fibronectin type-III" evidence="2">
    <location>
        <begin position="571"/>
        <end position="660"/>
    </location>
</feature>
<dbReference type="InterPro" id="IPR003961">
    <property type="entry name" value="FN3_dom"/>
</dbReference>
<dbReference type="InterPro" id="IPR036116">
    <property type="entry name" value="FN3_sf"/>
</dbReference>
<evidence type="ECO:0000256" key="1">
    <source>
        <dbReference type="SAM" id="SignalP"/>
    </source>
</evidence>
<dbReference type="Proteomes" id="UP000292884">
    <property type="component" value="Unassembled WGS sequence"/>
</dbReference>
<feature type="chain" id="PRO_5020785001" description="Fibronectin type-III domain-containing protein" evidence="1">
    <location>
        <begin position="24"/>
        <end position="660"/>
    </location>
</feature>
<keyword evidence="4" id="KW-1185">Reference proteome</keyword>
<dbReference type="InterPro" id="IPR013783">
    <property type="entry name" value="Ig-like_fold"/>
</dbReference>
<feature type="signal peptide" evidence="1">
    <location>
        <begin position="1"/>
        <end position="23"/>
    </location>
</feature>
<comment type="caution">
    <text evidence="3">The sequence shown here is derived from an EMBL/GenBank/DDBJ whole genome shotgun (WGS) entry which is preliminary data.</text>
</comment>
<name>A0A4R0MPC8_9SPHI</name>
<dbReference type="AlphaFoldDB" id="A0A4R0MPC8"/>
<organism evidence="3 4">
    <name type="scientific">Pedobacter frigiditerrae</name>
    <dbReference type="NCBI Taxonomy" id="2530452"/>
    <lineage>
        <taxon>Bacteria</taxon>
        <taxon>Pseudomonadati</taxon>
        <taxon>Bacteroidota</taxon>
        <taxon>Sphingobacteriia</taxon>
        <taxon>Sphingobacteriales</taxon>
        <taxon>Sphingobacteriaceae</taxon>
        <taxon>Pedobacter</taxon>
    </lineage>
</organism>
<keyword evidence="1" id="KW-0732">Signal</keyword>
<sequence>MKNLIFICYLLLLPGIVSSQTSADKLQPELTPAGVYLNLKTFPTNGEIGVVERDKGEGFEAIGTLSAPSTPEMLYQRMQHLSLRFPDYFMVTNQLSNVLWQNTLSDKKENVIKEGIPVALLALGIAFLDTAKNLPAQTKYRIAMGAQKWESSVIGSAQKIAINNQIKFYKLQPAAEALRAEWRLKVNEQPKILIVQRKRLGIDSNFAVLKTDLGYEKTKKGDSLSVHLSDTTVLGGISYAYFLSGKDYFGRTITRSDTIRSIAGNRTNVNAVNRFTAKKAVDSSGIQLNWGLQDKFSIRSIRVLRSAYYDSTFVQVALLTPTDTTWIDKSTAVGANYYYQIIAQGDDDFAYPSPRIFGSFINKQRLLPPTNLHAQKFDGGAKLSWKYHSYMNLLGFRMYRSLGNSGSFTAVSDVLPAHRDSLTFSYIDKDKNLIAGEFYTYAVAAIGRNNVESPLSTIAQLNYAEKSKPTTPYQVRTLMLNDSTVSITWQDLSAIDHTISGYHVFRKVIGVDSIKGFKKLTSQPITVGNEYLDAPGLGTIWQYVVQAVNQSDSSGYSQPVVVKFLGDKPLPPGNVQVFAQKNSVIINWDGSLIPNIVTYNIYRASASTAPVKIGNVTANSIHTFEDKNMSKGNLYFYYVTAETNAKVESEKSSEVSIRIK</sequence>
<dbReference type="Gene3D" id="2.60.40.10">
    <property type="entry name" value="Immunoglobulins"/>
    <property type="match status" value="4"/>
</dbReference>
<dbReference type="OrthoDB" id="689754at2"/>